<evidence type="ECO:0000256" key="2">
    <source>
        <dbReference type="ARBA" id="ARBA00023015"/>
    </source>
</evidence>
<dbReference type="InterPro" id="IPR038722">
    <property type="entry name" value="Ner_HTH_dom"/>
</dbReference>
<name>A0A0F8X7M0_9ZZZZ</name>
<evidence type="ECO:0000256" key="3">
    <source>
        <dbReference type="ARBA" id="ARBA00023125"/>
    </source>
</evidence>
<comment type="caution">
    <text evidence="6">The sequence shown here is derived from an EMBL/GenBank/DDBJ whole genome shotgun (WGS) entry which is preliminary data.</text>
</comment>
<dbReference type="SUPFAM" id="SSF47413">
    <property type="entry name" value="lambda repressor-like DNA-binding domains"/>
    <property type="match status" value="1"/>
</dbReference>
<reference evidence="6" key="1">
    <citation type="journal article" date="2015" name="Nature">
        <title>Complex archaea that bridge the gap between prokaryotes and eukaryotes.</title>
        <authorList>
            <person name="Spang A."/>
            <person name="Saw J.H."/>
            <person name="Jorgensen S.L."/>
            <person name="Zaremba-Niedzwiedzka K."/>
            <person name="Martijn J."/>
            <person name="Lind A.E."/>
            <person name="van Eijk R."/>
            <person name="Schleper C."/>
            <person name="Guy L."/>
            <person name="Ettema T.J."/>
        </authorList>
    </citation>
    <scope>NUCLEOTIDE SEQUENCE</scope>
</reference>
<dbReference type="InterPro" id="IPR010982">
    <property type="entry name" value="Lambda_DNA-bd_dom_sf"/>
</dbReference>
<evidence type="ECO:0000256" key="4">
    <source>
        <dbReference type="ARBA" id="ARBA00023163"/>
    </source>
</evidence>
<evidence type="ECO:0000256" key="1">
    <source>
        <dbReference type="ARBA" id="ARBA00006157"/>
    </source>
</evidence>
<dbReference type="EMBL" id="LAZR01060707">
    <property type="protein sequence ID" value="KKK65122.1"/>
    <property type="molecule type" value="Genomic_DNA"/>
</dbReference>
<evidence type="ECO:0000313" key="6">
    <source>
        <dbReference type="EMBL" id="KKK65122.1"/>
    </source>
</evidence>
<dbReference type="Gene3D" id="1.10.260.40">
    <property type="entry name" value="lambda repressor-like DNA-binding domains"/>
    <property type="match status" value="1"/>
</dbReference>
<keyword evidence="3" id="KW-0238">DNA-binding</keyword>
<evidence type="ECO:0000259" key="5">
    <source>
        <dbReference type="Pfam" id="PF13693"/>
    </source>
</evidence>
<gene>
    <name evidence="6" type="ORF">LCGC14_2977320</name>
</gene>
<proteinExistence type="inferred from homology"/>
<keyword evidence="2" id="KW-0805">Transcription regulation</keyword>
<dbReference type="AlphaFoldDB" id="A0A0F8X7M0"/>
<dbReference type="GO" id="GO:0003677">
    <property type="term" value="F:DNA binding"/>
    <property type="evidence" value="ECO:0007669"/>
    <property type="project" value="UniProtKB-KW"/>
</dbReference>
<feature type="domain" description="Ner winged helix-turn-helix DNA-binding" evidence="5">
    <location>
        <begin position="24"/>
        <end position="86"/>
    </location>
</feature>
<accession>A0A0F8X7M0</accession>
<organism evidence="6">
    <name type="scientific">marine sediment metagenome</name>
    <dbReference type="NCBI Taxonomy" id="412755"/>
    <lineage>
        <taxon>unclassified sequences</taxon>
        <taxon>metagenomes</taxon>
        <taxon>ecological metagenomes</taxon>
    </lineage>
</organism>
<dbReference type="Pfam" id="PF13693">
    <property type="entry name" value="HTH_35"/>
    <property type="match status" value="1"/>
</dbReference>
<keyword evidence="4" id="KW-0804">Transcription</keyword>
<comment type="similarity">
    <text evidence="1">Belongs to the ner transcriptional regulatory family.</text>
</comment>
<sequence>MDGHTFTASIFHDPRQRALWVLYQLRLRGKNFATIGQELGLSNSNVRDALFRPNYRVEQKLANILDVPIETLFPERYDAEGNRLVEVRYPEGRAAHRARKAKEKAA</sequence>
<protein>
    <recommendedName>
        <fullName evidence="5">Ner winged helix-turn-helix DNA-binding domain-containing protein</fullName>
    </recommendedName>
</protein>